<feature type="region of interest" description="Disordered" evidence="1">
    <location>
        <begin position="75"/>
        <end position="152"/>
    </location>
</feature>
<dbReference type="Gene3D" id="1.10.472.80">
    <property type="entry name" value="Ypt/Rab-GAP domain of gyp1p, domain 3"/>
    <property type="match status" value="1"/>
</dbReference>
<name>A0A4Y7TZ53_COPMI</name>
<dbReference type="PANTHER" id="PTHR47219:SF15">
    <property type="entry name" value="TBC1 DOMAIN FAMILY MEMBER 12 ISOFORM X1"/>
    <property type="match status" value="1"/>
</dbReference>
<evidence type="ECO:0000313" key="4">
    <source>
        <dbReference type="Proteomes" id="UP000298030"/>
    </source>
</evidence>
<dbReference type="InterPro" id="IPR000195">
    <property type="entry name" value="Rab-GAP-TBC_dom"/>
</dbReference>
<dbReference type="InterPro" id="IPR050302">
    <property type="entry name" value="Rab_GAP_TBC_domain"/>
</dbReference>
<protein>
    <recommendedName>
        <fullName evidence="2">Rab-GAP TBC domain-containing protein</fullName>
    </recommendedName>
</protein>
<dbReference type="GO" id="GO:0005096">
    <property type="term" value="F:GTPase activator activity"/>
    <property type="evidence" value="ECO:0007669"/>
    <property type="project" value="TreeGrafter"/>
</dbReference>
<feature type="region of interest" description="Disordered" evidence="1">
    <location>
        <begin position="50"/>
        <end position="69"/>
    </location>
</feature>
<dbReference type="Pfam" id="PF00566">
    <property type="entry name" value="RabGAP-TBC"/>
    <property type="match status" value="1"/>
</dbReference>
<feature type="compositionally biased region" description="Low complexity" evidence="1">
    <location>
        <begin position="213"/>
        <end position="239"/>
    </location>
</feature>
<dbReference type="Gene3D" id="1.10.8.270">
    <property type="entry name" value="putative rabgap domain of human tbc1 domain family member 14 like domains"/>
    <property type="match status" value="1"/>
</dbReference>
<feature type="domain" description="Rab-GAP TBC" evidence="2">
    <location>
        <begin position="339"/>
        <end position="554"/>
    </location>
</feature>
<feature type="region of interest" description="Disordered" evidence="1">
    <location>
        <begin position="17"/>
        <end position="36"/>
    </location>
</feature>
<sequence length="645" mass="71840">MPRSPVEPPERAIAALKLDDDAFDDGDDDLSTSFNPEAIRKELELHLPSLETTWEDEESPRNTGSTTGAFFTAKANDSVSTLDINGSTYGQEGEWTSPTVQSPPSGHFSHIPHSSRTEVHSDSEESPAYGHFGLPASPQTPEPEPSPHPYPDVIIDARTHRVTLTSEAKPSNSEDARSPSTSPPPASQPHASSSTGAIPAIVAGAAAVVSSSSTPASTSQVKVSSQSVPASSSVPNASTGSSNLLIEKTFTHKSSRSGSGPSMFEKVRSKTRPTFLPPKSRREDDKHMADWQQMMKQSRLAAEKRRKALQERRLLREKAVEDTLHIWEKEIVPDWKVVFKNPQLRRLWWSGIPTKLRAFNVGEGTSDHYRICLARAKRALSSGVFPHDILDLLEEDVRSTLPALHIFHPETGPLYPELKEMLYAWVVARSDEGLSYIPGAARVAAMLLINLPIQNAFNVMRNLLDRHCLRSFFGGEQGERRLASLPHPSGRVASMPCRIFDTLLADGMPKIYFNFKQHQISPAAYLPNWLVPLFLDHLPFEACARVWDVLLLEGDSFLFRAAIGILAVLESRLFFPERRELLELLKGENKAALEVAKRDGASLDGGKYEIYGVDEETLWDRIDHMDDWWRDSTWTRLIQRELPDL</sequence>
<evidence type="ECO:0000313" key="3">
    <source>
        <dbReference type="EMBL" id="TEB38859.1"/>
    </source>
</evidence>
<proteinExistence type="predicted"/>
<dbReference type="PROSITE" id="PS50086">
    <property type="entry name" value="TBC_RABGAP"/>
    <property type="match status" value="1"/>
</dbReference>
<evidence type="ECO:0000256" key="1">
    <source>
        <dbReference type="SAM" id="MobiDB-lite"/>
    </source>
</evidence>
<reference evidence="3 4" key="1">
    <citation type="journal article" date="2019" name="Nat. Ecol. Evol.">
        <title>Megaphylogeny resolves global patterns of mushroom evolution.</title>
        <authorList>
            <person name="Varga T."/>
            <person name="Krizsan K."/>
            <person name="Foldi C."/>
            <person name="Dima B."/>
            <person name="Sanchez-Garcia M."/>
            <person name="Sanchez-Ramirez S."/>
            <person name="Szollosi G.J."/>
            <person name="Szarkandi J.G."/>
            <person name="Papp V."/>
            <person name="Albert L."/>
            <person name="Andreopoulos W."/>
            <person name="Angelini C."/>
            <person name="Antonin V."/>
            <person name="Barry K.W."/>
            <person name="Bougher N.L."/>
            <person name="Buchanan P."/>
            <person name="Buyck B."/>
            <person name="Bense V."/>
            <person name="Catcheside P."/>
            <person name="Chovatia M."/>
            <person name="Cooper J."/>
            <person name="Damon W."/>
            <person name="Desjardin D."/>
            <person name="Finy P."/>
            <person name="Geml J."/>
            <person name="Haridas S."/>
            <person name="Hughes K."/>
            <person name="Justo A."/>
            <person name="Karasinski D."/>
            <person name="Kautmanova I."/>
            <person name="Kiss B."/>
            <person name="Kocsube S."/>
            <person name="Kotiranta H."/>
            <person name="LaButti K.M."/>
            <person name="Lechner B.E."/>
            <person name="Liimatainen K."/>
            <person name="Lipzen A."/>
            <person name="Lukacs Z."/>
            <person name="Mihaltcheva S."/>
            <person name="Morgado L.N."/>
            <person name="Niskanen T."/>
            <person name="Noordeloos M.E."/>
            <person name="Ohm R.A."/>
            <person name="Ortiz-Santana B."/>
            <person name="Ovrebo C."/>
            <person name="Racz N."/>
            <person name="Riley R."/>
            <person name="Savchenko A."/>
            <person name="Shiryaev A."/>
            <person name="Soop K."/>
            <person name="Spirin V."/>
            <person name="Szebenyi C."/>
            <person name="Tomsovsky M."/>
            <person name="Tulloss R.E."/>
            <person name="Uehling J."/>
            <person name="Grigoriev I.V."/>
            <person name="Vagvolgyi C."/>
            <person name="Papp T."/>
            <person name="Martin F.M."/>
            <person name="Miettinen O."/>
            <person name="Hibbett D.S."/>
            <person name="Nagy L.G."/>
        </authorList>
    </citation>
    <scope>NUCLEOTIDE SEQUENCE [LARGE SCALE GENOMIC DNA]</scope>
    <source>
        <strain evidence="3 4">FP101781</strain>
    </source>
</reference>
<dbReference type="OrthoDB" id="289721at2759"/>
<dbReference type="Proteomes" id="UP000298030">
    <property type="component" value="Unassembled WGS sequence"/>
</dbReference>
<feature type="compositionally biased region" description="Polar residues" evidence="1">
    <location>
        <begin position="75"/>
        <end position="104"/>
    </location>
</feature>
<dbReference type="AlphaFoldDB" id="A0A4Y7TZ53"/>
<dbReference type="EMBL" id="QPFP01000002">
    <property type="protein sequence ID" value="TEB38859.1"/>
    <property type="molecule type" value="Genomic_DNA"/>
</dbReference>
<dbReference type="PANTHER" id="PTHR47219">
    <property type="entry name" value="RAB GTPASE-ACTIVATING PROTEIN 1-LIKE"/>
    <property type="match status" value="1"/>
</dbReference>
<evidence type="ECO:0000259" key="2">
    <source>
        <dbReference type="PROSITE" id="PS50086"/>
    </source>
</evidence>
<dbReference type="Gene3D" id="1.10.10.750">
    <property type="entry name" value="Ypt/Rab-GAP domain of gyp1p, domain 1"/>
    <property type="match status" value="1"/>
</dbReference>
<dbReference type="STRING" id="71717.A0A4Y7TZ53"/>
<accession>A0A4Y7TZ53</accession>
<feature type="region of interest" description="Disordered" evidence="1">
    <location>
        <begin position="164"/>
        <end position="194"/>
    </location>
</feature>
<dbReference type="GO" id="GO:0031267">
    <property type="term" value="F:small GTPase binding"/>
    <property type="evidence" value="ECO:0007669"/>
    <property type="project" value="TreeGrafter"/>
</dbReference>
<keyword evidence="4" id="KW-1185">Reference proteome</keyword>
<feature type="region of interest" description="Disordered" evidence="1">
    <location>
        <begin position="213"/>
        <end position="286"/>
    </location>
</feature>
<comment type="caution">
    <text evidence="3">The sequence shown here is derived from an EMBL/GenBank/DDBJ whole genome shotgun (WGS) entry which is preliminary data.</text>
</comment>
<feature type="compositionally biased region" description="Pro residues" evidence="1">
    <location>
        <begin position="138"/>
        <end position="150"/>
    </location>
</feature>
<dbReference type="InterPro" id="IPR035969">
    <property type="entry name" value="Rab-GAP_TBC_sf"/>
</dbReference>
<dbReference type="SMART" id="SM00164">
    <property type="entry name" value="TBC"/>
    <property type="match status" value="1"/>
</dbReference>
<gene>
    <name evidence="3" type="ORF">FA13DRAFT_1619653</name>
</gene>
<organism evidence="3 4">
    <name type="scientific">Coprinellus micaceus</name>
    <name type="common">Glistening ink-cap mushroom</name>
    <name type="synonym">Coprinus micaceus</name>
    <dbReference type="NCBI Taxonomy" id="71717"/>
    <lineage>
        <taxon>Eukaryota</taxon>
        <taxon>Fungi</taxon>
        <taxon>Dikarya</taxon>
        <taxon>Basidiomycota</taxon>
        <taxon>Agaricomycotina</taxon>
        <taxon>Agaricomycetes</taxon>
        <taxon>Agaricomycetidae</taxon>
        <taxon>Agaricales</taxon>
        <taxon>Agaricineae</taxon>
        <taxon>Psathyrellaceae</taxon>
        <taxon>Coprinellus</taxon>
    </lineage>
</organism>
<feature type="compositionally biased region" description="Acidic residues" evidence="1">
    <location>
        <begin position="21"/>
        <end position="30"/>
    </location>
</feature>
<dbReference type="SUPFAM" id="SSF47923">
    <property type="entry name" value="Ypt/Rab-GAP domain of gyp1p"/>
    <property type="match status" value="2"/>
</dbReference>